<evidence type="ECO:0000256" key="4">
    <source>
        <dbReference type="RuleBase" id="RU362057"/>
    </source>
</evidence>
<dbReference type="CDD" id="cd03784">
    <property type="entry name" value="GT1_Gtf-like"/>
    <property type="match status" value="1"/>
</dbReference>
<keyword evidence="3" id="KW-0328">Glycosyltransferase</keyword>
<dbReference type="GO" id="GO:0008194">
    <property type="term" value="F:UDP-glycosyltransferase activity"/>
    <property type="evidence" value="ECO:0007669"/>
    <property type="project" value="UniProtKB-ARBA"/>
</dbReference>
<accession>A0A9R0KCE4</accession>
<evidence type="ECO:0000313" key="6">
    <source>
        <dbReference type="Proteomes" id="UP000813463"/>
    </source>
</evidence>
<reference evidence="7" key="2">
    <citation type="submission" date="2025-08" db="UniProtKB">
        <authorList>
            <consortium name="RefSeq"/>
        </authorList>
    </citation>
    <scope>IDENTIFICATION</scope>
    <source>
        <tissue evidence="7">Leaf</tissue>
    </source>
</reference>
<sequence>MAELLANSDDNGYKHNQVAVVAIPLPAQGHINPLFNLSHLIASYEIPVHFVGFVSHNRQAKLRAHGLDQTNSPVNIISFHDPPFTSLPSPREPNKTSKFPIHLQCISEVCHLLRHPTSQLLRALSAKYRRIIVIHDSLMASVIQDIKSIQNAESYTFHTSSAFTIFFTIWESIINKPFNLTSDIPKHVPTGNGCYSPEFNKFIANQYKLLNLSSGRLYNTCRPLEDKYMDLNTKLPANEKLKLFAVGPINPMMKASYKARSKNKHECLDWLDQQERDSVIYVSFGTTTSMAEEQIKELADGLERSAQKFVWVLRDADKVDIFKEDGLLKGHDHDQLPEGYEERVKGLGLVLRDWAPQLEILGHPATGGFISHCGWNSCLESLSMGVPIITWPMHSDQPKNSMLVTEVLRVGVVVKDWARRDELITSNAVESAIRRLMASNEGEGIRKRARELGNVVRKSAAKGGTSCSELDSFVSHITR</sequence>
<dbReference type="GeneID" id="110804166"/>
<keyword evidence="2 3" id="KW-0808">Transferase</keyword>
<dbReference type="EC" id="2.4.1.-" evidence="4"/>
<dbReference type="PROSITE" id="PS00375">
    <property type="entry name" value="UDPGT"/>
    <property type="match status" value="1"/>
</dbReference>
<dbReference type="PANTHER" id="PTHR48044">
    <property type="entry name" value="GLYCOSYLTRANSFERASE"/>
    <property type="match status" value="1"/>
</dbReference>
<feature type="domain" description="Glycosyltransferase N-terminal" evidence="5">
    <location>
        <begin position="16"/>
        <end position="251"/>
    </location>
</feature>
<protein>
    <recommendedName>
        <fullName evidence="4">Glycosyltransferase</fullName>
        <ecNumber evidence="4">2.4.1.-</ecNumber>
    </recommendedName>
</protein>
<organism evidence="6 7">
    <name type="scientific">Spinacia oleracea</name>
    <name type="common">Spinach</name>
    <dbReference type="NCBI Taxonomy" id="3562"/>
    <lineage>
        <taxon>Eukaryota</taxon>
        <taxon>Viridiplantae</taxon>
        <taxon>Streptophyta</taxon>
        <taxon>Embryophyta</taxon>
        <taxon>Tracheophyta</taxon>
        <taxon>Spermatophyta</taxon>
        <taxon>Magnoliopsida</taxon>
        <taxon>eudicotyledons</taxon>
        <taxon>Gunneridae</taxon>
        <taxon>Pentapetalae</taxon>
        <taxon>Caryophyllales</taxon>
        <taxon>Chenopodiaceae</taxon>
        <taxon>Chenopodioideae</taxon>
        <taxon>Anserineae</taxon>
        <taxon>Spinacia</taxon>
    </lineage>
</organism>
<dbReference type="RefSeq" id="XP_021865425.2">
    <property type="nucleotide sequence ID" value="XM_022009733.2"/>
</dbReference>
<evidence type="ECO:0000256" key="2">
    <source>
        <dbReference type="ARBA" id="ARBA00022679"/>
    </source>
</evidence>
<dbReference type="AlphaFoldDB" id="A0A9R0KCE4"/>
<dbReference type="GO" id="GO:1901135">
    <property type="term" value="P:carbohydrate derivative metabolic process"/>
    <property type="evidence" value="ECO:0007669"/>
    <property type="project" value="UniProtKB-ARBA"/>
</dbReference>
<dbReference type="KEGG" id="soe:110804166"/>
<name>A0A9R0KCE4_SPIOL</name>
<evidence type="ECO:0000256" key="3">
    <source>
        <dbReference type="RuleBase" id="RU003718"/>
    </source>
</evidence>
<reference evidence="6" key="1">
    <citation type="journal article" date="2021" name="Nat. Commun.">
        <title>Genomic analyses provide insights into spinach domestication and the genetic basis of agronomic traits.</title>
        <authorList>
            <person name="Cai X."/>
            <person name="Sun X."/>
            <person name="Xu C."/>
            <person name="Sun H."/>
            <person name="Wang X."/>
            <person name="Ge C."/>
            <person name="Zhang Z."/>
            <person name="Wang Q."/>
            <person name="Fei Z."/>
            <person name="Jiao C."/>
            <person name="Wang Q."/>
        </authorList>
    </citation>
    <scope>NUCLEOTIDE SEQUENCE [LARGE SCALE GENOMIC DNA]</scope>
    <source>
        <strain evidence="6">cv. Varoflay</strain>
    </source>
</reference>
<dbReference type="InterPro" id="IPR035595">
    <property type="entry name" value="UDP_glycos_trans_CS"/>
</dbReference>
<evidence type="ECO:0000313" key="7">
    <source>
        <dbReference type="RefSeq" id="XP_021865425.2"/>
    </source>
</evidence>
<evidence type="ECO:0000259" key="5">
    <source>
        <dbReference type="Pfam" id="PF26168"/>
    </source>
</evidence>
<dbReference type="PANTHER" id="PTHR48044:SF22">
    <property type="entry name" value="GLYCOSYLTRANSFERASE"/>
    <property type="match status" value="1"/>
</dbReference>
<proteinExistence type="inferred from homology"/>
<dbReference type="SUPFAM" id="SSF53756">
    <property type="entry name" value="UDP-Glycosyltransferase/glycogen phosphorylase"/>
    <property type="match status" value="1"/>
</dbReference>
<dbReference type="Pfam" id="PF00201">
    <property type="entry name" value="UDPGT"/>
    <property type="match status" value="1"/>
</dbReference>
<dbReference type="Gene3D" id="3.40.50.2000">
    <property type="entry name" value="Glycogen Phosphorylase B"/>
    <property type="match status" value="2"/>
</dbReference>
<gene>
    <name evidence="7" type="primary">LOC110804166</name>
</gene>
<dbReference type="Pfam" id="PF26168">
    <property type="entry name" value="Glyco_transf_N"/>
    <property type="match status" value="1"/>
</dbReference>
<dbReference type="InterPro" id="IPR002213">
    <property type="entry name" value="UDP_glucos_trans"/>
</dbReference>
<evidence type="ECO:0000256" key="1">
    <source>
        <dbReference type="ARBA" id="ARBA00009995"/>
    </source>
</evidence>
<dbReference type="InterPro" id="IPR058980">
    <property type="entry name" value="Glyco_transf_N"/>
</dbReference>
<comment type="similarity">
    <text evidence="1 3">Belongs to the UDP-glycosyltransferase family.</text>
</comment>
<dbReference type="Proteomes" id="UP000813463">
    <property type="component" value="Chromosome 3"/>
</dbReference>
<keyword evidence="6" id="KW-1185">Reference proteome</keyword>